<sequence>MGMVTMMVLSLNEQIDLLKNSDKSTDNSQNDSKIDDLKSQLKDHVAKYHSLSESDRTAQLKDVHSRMVSLAELSGKLGQFIGKSDAVTKAINDGIDAIIDSDPEFKSLKNSQSSPAHSPTSVSAGLIDDGELDEKIQHFNTEIELLKPKIEELKKQKMSVPDDLNKSHESHQSKLDALQRLKSLNESFKSLGTPQSDNCKNHLENLCTGLENFLGYHDGNYTGEGIVYSDLDRLCDGVMSFLHGVLESVKDDESVKIYDNYIKLSNNNDGLDNVLRDVFSKIGTGRNGLSESVTKVKVWLGKYNGQVDSKTRGVTDGLSALIGKLHDGSHVVAGVNNDFYQAVEREATNPLADQLAAWKQTLSKISSALSSDVKTEINKLDSALKGRIDVEMKPITKVIEHMSSVAGKMEEGGKVTAVDSAITSNEQHVRQQIDEKARLLQQNLGARFEAISGGIEKIEQKQTDDLAALMKNVNQLVTDVTLAQTYGNRLHTEYRSKILDKLEGIEGKVNGLGTTEIAGGLSSIFAMVSQQLDMLEIKLNNLKNTYLEVQEKVGPALSGIETELRKRIEALKEEIKNKIEEYVRGTLPKKIKTAIEEETDKIAGRDNAKNIQLGFLDHIVEGVKGYATQFSGPAMFATMVEKCIKEILKHNNIVKEKIDKYYDNITVQGKDQIATKIQEKLGEITRPAGEKVQQHIQEKVNDSKTPDKIEEYVKAVQAGCKQFADALDSKIREGTLASFAGGIVKEGIAKDSTLTGLHNKGDSAKHNLIWAVHLILEQLVGMTRKVASELQSFVLEPKLGENVKTAINRVTKLGEYLAEAVKVSHTGEIGQLGNQINTALGKQAISDVNDNKIKPLLKEAAKEGIRKLNDNMTSAIQTEMSRIDADIRPQINKLQKGQEGQENIQTQINKLQQQINQLISSVEDVNNKANGHVNQHIDLVKEQIARVLEDTKKINSEIKAFNASLQEAISTAKETVQQAKETLEKQISTDKEELTKAVKAAFTAVHTAAKQMFNQGHKADLEQLKKLVSEQSEEIRKLIEADKVKGLKGLLKEMYDRKGETLNDLTKHQDPKKPEDFKQLSEKLKDYLTLIFTYIKGQVKPPSSSPPNSTTKEPTKMLGEVQSKLVTLLENLGRSKHFDNVFVTHLASFSTELSKFTPSQFAGPENALLLDVLKQGLNKLRDQLDRAYVSAYSGEQINNNNKDKCAKILVTIFNTCRSDLKHLKENCHNIGWDSRKCYGNKKDTIGGFLTNCGYRVSQSSTEQDGEIRCDLDMSGDKIGKLLEKSIDQAKQNTHLQKCNPNGQSSNFSVLDILTCIYNHLRDYYTTCHLTLPASPKYPCNVRDMLSWLGGLPYTSVYSMVEMHCADLLKKEEKDAAKKSQKPDAVINDILKTNLRDSLDQTCDMSYRVLVTIQGHGHGFDQADYPYAVDISNNSRGFLYPSDVRSLFDMVVDICRRLICTLYFLRARCKYNIADGNGWRDCQYGRHIGGSSWHCNTMQCSNQQSNLSPNQNTNQNTNQTPNQKCNQHPKCGLKSPLQSHLMDQLPGCIPHKLTSVGCQPKCSTCPKGSPGQQCITPMGFWDLPNAGSKTGTGEDICNVLESLCKNAASPLTALLRGICCLYPSPPKNLGDMFTLFCQLFRRWHPTDILKQKGRYTDNSGFQKHLRDEIITAAFPLSEWFHGDFTNADVTNALTKLYHSDNDHKSASANGADTTTITHSDLASLTARSQCNNSPTCAPYLQPLYFHVYNTYPKKHAALYLSWIVYTAWQLWELLKELLLAFQQISCKSYGCASCKCAPGLEKFLGYQDGNYTGEGIVYSDLDRLCDGVMSFLHGVLESVKSDDNVTTYDVQGKLKNLPSSISKLMHSGSNVFQEAITQVSAALRAWSGELEKRKKTFQDALNALKDDKLTNMNNALSSLHDLAHDDQLRLVSNRLMGCIGAAGDISVAFNTAKEAYMKLDPALQKKLQGAVSSAETHVKSFVAAASNTELTALVDMAALQLEELRDGVHGEVDDRLRIMSNRVHNDFHLRIQEPIKDVQRKLGQVDKDLTTWISAAVKVADVAVAKSRKIVKFLNCQEDERDRTKRMAVEKAADDFKNKANALRDVAKTVKTQIQNWIRPATLAVDELNTALGYDLWNVKKQIKADIKALVDQALIPFRTLKEKVQRGSGGADDLSIEMNWTQLQMKIKQHVGEICGNGYTYAGLKGIKKKVAEWAGRFKVGPYGFENLVKGWIAKIVDEDKIVIDKVEEYWKHHPNRVQIRGLKQLQHEIKDRIKASLSSMISDASKLVIVTNKEDRGSIKKNIEAVKAGIDRLVAGIQGELTGNGKIQIFVREIARPIEHRYGISDPNTHGYSSTYLEDAVEAVLVSLNSIASQVKAELTAFTFDIMDYNLGDNVEGVLTKIGEINDQFEDKNTNYGKHISNALQNVTQPIRELESALNVAGFEKKVEDQLPDDDKGIGSPIKFDRLERYSKNGSSGGSKSMKKALEEIITSIQTKVESEQHLGKIVDQDGNTKTDDNFYNDTFSGLCTKVTNALNNFCQAVEQLVVKPGNDPKSVQQPDENRGVQKLLEDLQLMLINNYAGNIYGLKTDLYKIRVAIAEILGSEGENNPNTLTKIVEKANYFYTSVIKFHTDEATKNLQSYVRDRVADATEDIQSKAQNAYYSKIIEAFKTMRTKVEYDILAINETIKDDLASGVKGLLYKLYDKQGGKLDALQNAPNHSDFKTFVEKMQTYFTLIYKYVKYQMEEYVKKQSPSDAPDAIAKLVRVKEKLDKTLDGLTQSKHFDYTFKTNVDALNSALQYFAPSKFGGPCTVLLDVVKDGLQALAGQLGNAYVNSYSGLRYKDADDTKYSKIFMTVVPKVVTDLTDLRVDCNGKCRARKIYASSQGSENILGDYFTNYGYKVSTGKDLQDGEVRNNGDQLAGIHIASMLGPHSAKLFKSTKRGDNSGILYDLYDYFVQYNKVGHISKFTSKKHPCSVNDMLVWYAGLPYNSVYLDLMSDSFSDLFDKAEKKRSEDVKADELTVEKLNDRSLKAYPRDVTYSDIHEAITHITSYSHELLTAIRGHGDEYTTYASDLSNNTLGLYYPSSAGDCLSMFVDILGRLIHPLKYLKTQCSMSTKHMGWRRCEYGRDVPTSKSPCTDHPTDKPSVQSTCQANSQPNDQPNCQPTSPLQSYLTDSLHGHLPHNLISVGCRSVCNTCPTSKPGMPCLTPLGFRAFSGSTKTGYALCKSIREFLRSEYLSALFCALPKPPSTLPQHLSFVLSLVNEWQNSGNHLLRKWIHSSIHDATIHLETNGLELTKALRNAYGADYNCHTQAEHCDVRSLTTLGICRKNNSEIYTCAPYLSIVCSDMYKLLAKKHCNLYLSWAVYLPWAFLEYLERLLDAIKEIFCPEWGCRKCLNSDTCKRGKHGDDEHLCNCITIVHCRGVAPTLYKYGFTFGDPRELNDLSYPRKCSDLVSQLKRVVKSGLFTELFDECDNSLCTIRWPFMTTLLALWSLSLLYLLHIAVVRLDVLRIRSHLRSPSSHRIAAQSLLAAARVRALANVKYFSP</sequence>
<dbReference type="VEuPathDB" id="PiroplasmaDB:BOVATA_049250"/>
<keyword evidence="3" id="KW-0472">Membrane</keyword>
<evidence type="ECO:0000313" key="5">
    <source>
        <dbReference type="Proteomes" id="UP000236319"/>
    </source>
</evidence>
<reference evidence="4 5" key="1">
    <citation type="journal article" date="2017" name="BMC Genomics">
        <title>Whole-genome assembly of Babesia ovata and comparative genomics between closely related pathogens.</title>
        <authorList>
            <person name="Yamagishi J."/>
            <person name="Asada M."/>
            <person name="Hakimi H."/>
            <person name="Tanaka T.Q."/>
            <person name="Sugimoto C."/>
            <person name="Kawazu S."/>
        </authorList>
    </citation>
    <scope>NUCLEOTIDE SEQUENCE [LARGE SCALE GENOMIC DNA]</scope>
    <source>
        <strain evidence="4 5">Miyake</strain>
    </source>
</reference>
<dbReference type="EMBL" id="BDSA01000048">
    <property type="protein sequence ID" value="GBE63432.1"/>
    <property type="molecule type" value="Genomic_DNA"/>
</dbReference>
<keyword evidence="3" id="KW-0812">Transmembrane</keyword>
<proteinExistence type="predicted"/>
<protein>
    <recommendedName>
        <fullName evidence="6">Extracellular matrix-binding ebh</fullName>
    </recommendedName>
</protein>
<feature type="compositionally biased region" description="Polar residues" evidence="2">
    <location>
        <begin position="3148"/>
        <end position="3169"/>
    </location>
</feature>
<dbReference type="GeneID" id="39877202"/>
<feature type="region of interest" description="Disordered" evidence="2">
    <location>
        <begin position="3134"/>
        <end position="3169"/>
    </location>
</feature>
<dbReference type="RefSeq" id="XP_028869675.1">
    <property type="nucleotide sequence ID" value="XM_029013842.1"/>
</dbReference>
<dbReference type="PANTHER" id="PTHR45615">
    <property type="entry name" value="MYOSIN HEAVY CHAIN, NON-MUSCLE"/>
    <property type="match status" value="1"/>
</dbReference>
<dbReference type="OrthoDB" id="366943at2759"/>
<evidence type="ECO:0000256" key="3">
    <source>
        <dbReference type="SAM" id="Phobius"/>
    </source>
</evidence>
<feature type="region of interest" description="Disordered" evidence="2">
    <location>
        <begin position="106"/>
        <end position="125"/>
    </location>
</feature>
<keyword evidence="1" id="KW-0175">Coiled coil</keyword>
<evidence type="ECO:0000256" key="2">
    <source>
        <dbReference type="SAM" id="MobiDB-lite"/>
    </source>
</evidence>
<keyword evidence="5" id="KW-1185">Reference proteome</keyword>
<feature type="coiled-coil region" evidence="1">
    <location>
        <begin position="962"/>
        <end position="1041"/>
    </location>
</feature>
<dbReference type="Proteomes" id="UP000236319">
    <property type="component" value="Unassembled WGS sequence"/>
</dbReference>
<keyword evidence="3" id="KW-1133">Transmembrane helix</keyword>
<evidence type="ECO:0000313" key="4">
    <source>
        <dbReference type="EMBL" id="GBE63432.1"/>
    </source>
</evidence>
<organism evidence="4 5">
    <name type="scientific">Babesia ovata</name>
    <dbReference type="NCBI Taxonomy" id="189622"/>
    <lineage>
        <taxon>Eukaryota</taxon>
        <taxon>Sar</taxon>
        <taxon>Alveolata</taxon>
        <taxon>Apicomplexa</taxon>
        <taxon>Aconoidasida</taxon>
        <taxon>Piroplasmida</taxon>
        <taxon>Babesiidae</taxon>
        <taxon>Babesia</taxon>
    </lineage>
</organism>
<name>A0A2H6KKC3_9APIC</name>
<evidence type="ECO:0008006" key="6">
    <source>
        <dbReference type="Google" id="ProtNLM"/>
    </source>
</evidence>
<gene>
    <name evidence="4" type="ORF">BOVATA_049250</name>
</gene>
<feature type="coiled-coil region" evidence="1">
    <location>
        <begin position="525"/>
        <end position="585"/>
    </location>
</feature>
<evidence type="ECO:0000256" key="1">
    <source>
        <dbReference type="SAM" id="Coils"/>
    </source>
</evidence>
<accession>A0A2H6KKC3</accession>
<dbReference type="PANTHER" id="PTHR45615:SF80">
    <property type="entry name" value="GRIP DOMAIN-CONTAINING PROTEIN"/>
    <property type="match status" value="1"/>
</dbReference>
<comment type="caution">
    <text evidence="4">The sequence shown here is derived from an EMBL/GenBank/DDBJ whole genome shotgun (WGS) entry which is preliminary data.</text>
</comment>
<feature type="coiled-coil region" evidence="1">
    <location>
        <begin position="894"/>
        <end position="928"/>
    </location>
</feature>
<feature type="transmembrane region" description="Helical" evidence="3">
    <location>
        <begin position="3486"/>
        <end position="3511"/>
    </location>
</feature>
<feature type="compositionally biased region" description="Polar residues" evidence="2">
    <location>
        <begin position="108"/>
        <end position="123"/>
    </location>
</feature>